<name>A0A9D0ZSA6_9FIRM</name>
<proteinExistence type="predicted"/>
<reference evidence="2" key="1">
    <citation type="submission" date="2020-10" db="EMBL/GenBank/DDBJ databases">
        <authorList>
            <person name="Gilroy R."/>
        </authorList>
    </citation>
    <scope>NUCLEOTIDE SEQUENCE</scope>
    <source>
        <strain evidence="2">CHK147-3167</strain>
    </source>
</reference>
<dbReference type="Proteomes" id="UP000886786">
    <property type="component" value="Unassembled WGS sequence"/>
</dbReference>
<comment type="caution">
    <text evidence="2">The sequence shown here is derived from an EMBL/GenBank/DDBJ whole genome shotgun (WGS) entry which is preliminary data.</text>
</comment>
<dbReference type="Pfam" id="PF08000">
    <property type="entry name" value="bPH_1"/>
    <property type="match status" value="1"/>
</dbReference>
<accession>A0A9D0ZSA6</accession>
<dbReference type="CDD" id="cd13225">
    <property type="entry name" value="PH-like_bacteria"/>
    <property type="match status" value="1"/>
</dbReference>
<gene>
    <name evidence="2" type="ORF">IAB27_02305</name>
</gene>
<evidence type="ECO:0000259" key="1">
    <source>
        <dbReference type="Pfam" id="PF08000"/>
    </source>
</evidence>
<dbReference type="PANTHER" id="PTHR35796:SF3">
    <property type="entry name" value="BHLH DOMAIN-CONTAINING PROTEIN"/>
    <property type="match status" value="1"/>
</dbReference>
<dbReference type="SUPFAM" id="SSF50729">
    <property type="entry name" value="PH domain-like"/>
    <property type="match status" value="1"/>
</dbReference>
<dbReference type="PANTHER" id="PTHR35796">
    <property type="entry name" value="HYPOTHETICAL CYTOSOLIC PROTEIN"/>
    <property type="match status" value="1"/>
</dbReference>
<reference evidence="2" key="2">
    <citation type="journal article" date="2021" name="PeerJ">
        <title>Extensive microbial diversity within the chicken gut microbiome revealed by metagenomics and culture.</title>
        <authorList>
            <person name="Gilroy R."/>
            <person name="Ravi A."/>
            <person name="Getino M."/>
            <person name="Pursley I."/>
            <person name="Horton D.L."/>
            <person name="Alikhan N.F."/>
            <person name="Baker D."/>
            <person name="Gharbi K."/>
            <person name="Hall N."/>
            <person name="Watson M."/>
            <person name="Adriaenssens E.M."/>
            <person name="Foster-Nyarko E."/>
            <person name="Jarju S."/>
            <person name="Secka A."/>
            <person name="Antonio M."/>
            <person name="Oren A."/>
            <person name="Chaudhuri R.R."/>
            <person name="La Ragione R."/>
            <person name="Hildebrand F."/>
            <person name="Pallen M.J."/>
        </authorList>
    </citation>
    <scope>NUCLEOTIDE SEQUENCE</scope>
    <source>
        <strain evidence="2">CHK147-3167</strain>
    </source>
</reference>
<evidence type="ECO:0000313" key="3">
    <source>
        <dbReference type="Proteomes" id="UP000886786"/>
    </source>
</evidence>
<protein>
    <submittedName>
        <fullName evidence="2">PH domain-containing protein</fullName>
    </submittedName>
</protein>
<organism evidence="2 3">
    <name type="scientific">Candidatus Coprosoma intestinipullorum</name>
    <dbReference type="NCBI Taxonomy" id="2840752"/>
    <lineage>
        <taxon>Bacteria</taxon>
        <taxon>Bacillati</taxon>
        <taxon>Bacillota</taxon>
        <taxon>Bacillota incertae sedis</taxon>
        <taxon>Candidatus Coprosoma</taxon>
    </lineage>
</organism>
<dbReference type="InterPro" id="IPR012544">
    <property type="entry name" value="PHb"/>
</dbReference>
<sequence>MVDFKNKALIKLGHIPNERGKEIVKDIIIKNEEIIASFESMRDKLIFTDKRIISVNVQGLTGKKIDYTSIPYSKIQAYSVETAGMMDMDAEIDITISGLGTVRFELTGTTDIKEICREISEKILD</sequence>
<dbReference type="AlphaFoldDB" id="A0A9D0ZSA6"/>
<dbReference type="Gene3D" id="2.30.29.50">
    <property type="entry name" value="Bacterial Pleckstrin homology domain"/>
    <property type="match status" value="1"/>
</dbReference>
<dbReference type="EMBL" id="DVFV01000042">
    <property type="protein sequence ID" value="HIQ90445.1"/>
    <property type="molecule type" value="Genomic_DNA"/>
</dbReference>
<evidence type="ECO:0000313" key="2">
    <source>
        <dbReference type="EMBL" id="HIQ90445.1"/>
    </source>
</evidence>
<dbReference type="InterPro" id="IPR037063">
    <property type="entry name" value="PHb_sf"/>
</dbReference>
<feature type="domain" description="Bacterial Pleckstrin homology" evidence="1">
    <location>
        <begin position="5"/>
        <end position="121"/>
    </location>
</feature>